<dbReference type="PROSITE" id="PS51257">
    <property type="entry name" value="PROKAR_LIPOPROTEIN"/>
    <property type="match status" value="1"/>
</dbReference>
<evidence type="ECO:0000256" key="1">
    <source>
        <dbReference type="SAM" id="MobiDB-lite"/>
    </source>
</evidence>
<evidence type="ECO:0000256" key="2">
    <source>
        <dbReference type="SAM" id="SignalP"/>
    </source>
</evidence>
<evidence type="ECO:0000313" key="3">
    <source>
        <dbReference type="EMBL" id="MBJ6122706.1"/>
    </source>
</evidence>
<evidence type="ECO:0000313" key="4">
    <source>
        <dbReference type="Proteomes" id="UP000640426"/>
    </source>
</evidence>
<gene>
    <name evidence="3" type="ORF">JAO74_12980</name>
</gene>
<dbReference type="Proteomes" id="UP000640426">
    <property type="component" value="Unassembled WGS sequence"/>
</dbReference>
<accession>A0ABS0XRQ7</accession>
<keyword evidence="4" id="KW-1185">Reference proteome</keyword>
<comment type="caution">
    <text evidence="3">The sequence shown here is derived from an EMBL/GenBank/DDBJ whole genome shotgun (WGS) entry which is preliminary data.</text>
</comment>
<name>A0ABS0XRQ7_9SPHN</name>
<protein>
    <recommendedName>
        <fullName evidence="5">DUF4382 domain-containing protein</fullName>
    </recommendedName>
</protein>
<proteinExistence type="predicted"/>
<feature type="signal peptide" evidence="2">
    <location>
        <begin position="1"/>
        <end position="21"/>
    </location>
</feature>
<keyword evidence="2" id="KW-0732">Signal</keyword>
<dbReference type="RefSeq" id="WP_199038712.1">
    <property type="nucleotide sequence ID" value="NZ_JAELXS010000007.1"/>
</dbReference>
<feature type="compositionally biased region" description="Low complexity" evidence="1">
    <location>
        <begin position="19"/>
        <end position="39"/>
    </location>
</feature>
<sequence length="187" mass="18808">MRKFGSTLPIALLTMTTAACSPSSPSPPAANESAAAQPARTGGDVGASAAAPVASIPADPRTIAVNVQGAAPVGVTLRVKSVELGTDATTLDVSASYGGTITNSLELAGNGTYLLAANGDRLMLKPPQDNQSLRITRGQTMDGKLVFLGAVAPNAKSIKLVVNDNNDGNSIISPGLTMVIPLDGTAR</sequence>
<dbReference type="EMBL" id="JAELXS010000007">
    <property type="protein sequence ID" value="MBJ6122706.1"/>
    <property type="molecule type" value="Genomic_DNA"/>
</dbReference>
<feature type="region of interest" description="Disordered" evidence="1">
    <location>
        <begin position="19"/>
        <end position="47"/>
    </location>
</feature>
<evidence type="ECO:0008006" key="5">
    <source>
        <dbReference type="Google" id="ProtNLM"/>
    </source>
</evidence>
<feature type="chain" id="PRO_5045284970" description="DUF4382 domain-containing protein" evidence="2">
    <location>
        <begin position="22"/>
        <end position="187"/>
    </location>
</feature>
<organism evidence="3 4">
    <name type="scientific">Sphingomonas mollis</name>
    <dbReference type="NCBI Taxonomy" id="2795726"/>
    <lineage>
        <taxon>Bacteria</taxon>
        <taxon>Pseudomonadati</taxon>
        <taxon>Pseudomonadota</taxon>
        <taxon>Alphaproteobacteria</taxon>
        <taxon>Sphingomonadales</taxon>
        <taxon>Sphingomonadaceae</taxon>
        <taxon>Sphingomonas</taxon>
    </lineage>
</organism>
<reference evidence="4" key="1">
    <citation type="submission" date="2020-12" db="EMBL/GenBank/DDBJ databases">
        <title>Hymenobacter sp.</title>
        <authorList>
            <person name="Kim M.K."/>
        </authorList>
    </citation>
    <scope>NUCLEOTIDE SEQUENCE [LARGE SCALE GENOMIC DNA]</scope>
    <source>
        <strain evidence="4">BT553</strain>
    </source>
</reference>